<protein>
    <submittedName>
        <fullName evidence="1">Uncharacterized protein</fullName>
    </submittedName>
</protein>
<comment type="caution">
    <text evidence="1">The sequence shown here is derived from an EMBL/GenBank/DDBJ whole genome shotgun (WGS) entry which is preliminary data.</text>
</comment>
<organism evidence="1 2">
    <name type="scientific">Kribbella deserti</name>
    <dbReference type="NCBI Taxonomy" id="1926257"/>
    <lineage>
        <taxon>Bacteria</taxon>
        <taxon>Bacillati</taxon>
        <taxon>Actinomycetota</taxon>
        <taxon>Actinomycetes</taxon>
        <taxon>Propionibacteriales</taxon>
        <taxon>Kribbellaceae</taxon>
        <taxon>Kribbella</taxon>
    </lineage>
</organism>
<proteinExistence type="predicted"/>
<evidence type="ECO:0000313" key="1">
    <source>
        <dbReference type="EMBL" id="MFC0626121.1"/>
    </source>
</evidence>
<accession>A0ABV6QQ47</accession>
<dbReference type="RefSeq" id="WP_380049250.1">
    <property type="nucleotide sequence ID" value="NZ_JBHLTC010000022.1"/>
</dbReference>
<gene>
    <name evidence="1" type="ORF">ACFFGN_18735</name>
</gene>
<keyword evidence="2" id="KW-1185">Reference proteome</keyword>
<evidence type="ECO:0000313" key="2">
    <source>
        <dbReference type="Proteomes" id="UP001589890"/>
    </source>
</evidence>
<dbReference type="EMBL" id="JBHLTC010000022">
    <property type="protein sequence ID" value="MFC0626121.1"/>
    <property type="molecule type" value="Genomic_DNA"/>
</dbReference>
<reference evidence="1 2" key="1">
    <citation type="submission" date="2024-09" db="EMBL/GenBank/DDBJ databases">
        <authorList>
            <person name="Sun Q."/>
            <person name="Mori K."/>
        </authorList>
    </citation>
    <scope>NUCLEOTIDE SEQUENCE [LARGE SCALE GENOMIC DNA]</scope>
    <source>
        <strain evidence="1 2">CGMCC 1.15906</strain>
    </source>
</reference>
<dbReference type="Proteomes" id="UP001589890">
    <property type="component" value="Unassembled WGS sequence"/>
</dbReference>
<name>A0ABV6QQ47_9ACTN</name>
<sequence length="91" mass="10080">MTAQLELDLWETREIAEQLPTLPGKVEGIVGWDPMVLQCRDCGVTYKGTRRPATDIILSGFHFHVCEGRDGKRRCPDCLAAVKAACPRGHS</sequence>